<protein>
    <submittedName>
        <fullName evidence="1">Multidrug translocase MdfA</fullName>
    </submittedName>
</protein>
<dbReference type="Proteomes" id="UP000254633">
    <property type="component" value="Unassembled WGS sequence"/>
</dbReference>
<gene>
    <name evidence="1" type="primary">mdfA_2</name>
    <name evidence="1" type="ORF">NCTC10060_03790</name>
</gene>
<dbReference type="AlphaFoldDB" id="A0A379U188"/>
<name>A0A379U188_SALDZ</name>
<evidence type="ECO:0000313" key="1">
    <source>
        <dbReference type="EMBL" id="SUG56608.1"/>
    </source>
</evidence>
<dbReference type="EMBL" id="UGXH01000003">
    <property type="protein sequence ID" value="SUG56608.1"/>
    <property type="molecule type" value="Genomic_DNA"/>
</dbReference>
<reference evidence="1 2" key="1">
    <citation type="submission" date="2018-06" db="EMBL/GenBank/DDBJ databases">
        <authorList>
            <consortium name="Pathogen Informatics"/>
            <person name="Doyle S."/>
        </authorList>
    </citation>
    <scope>NUCLEOTIDE SEQUENCE [LARGE SCALE GENOMIC DNA]</scope>
    <source>
        <strain evidence="1 2">NCTC10060</strain>
    </source>
</reference>
<sequence length="57" mass="6589">MHNRLQSGARLGRQALLFPLCLVLYEFSTYIGNDMIQPGMLAVVEQYQASLDWFLRL</sequence>
<proteinExistence type="predicted"/>
<evidence type="ECO:0000313" key="2">
    <source>
        <dbReference type="Proteomes" id="UP000254633"/>
    </source>
</evidence>
<organism evidence="1 2">
    <name type="scientific">Salmonella diarizonae</name>
    <dbReference type="NCBI Taxonomy" id="59204"/>
    <lineage>
        <taxon>Bacteria</taxon>
        <taxon>Pseudomonadati</taxon>
        <taxon>Pseudomonadota</taxon>
        <taxon>Gammaproteobacteria</taxon>
        <taxon>Enterobacterales</taxon>
        <taxon>Enterobacteriaceae</taxon>
        <taxon>Salmonella</taxon>
    </lineage>
</organism>
<accession>A0A379U188</accession>